<organism evidence="2 3">
    <name type="scientific">Blomia tropicalis</name>
    <name type="common">Mite</name>
    <dbReference type="NCBI Taxonomy" id="40697"/>
    <lineage>
        <taxon>Eukaryota</taxon>
        <taxon>Metazoa</taxon>
        <taxon>Ecdysozoa</taxon>
        <taxon>Arthropoda</taxon>
        <taxon>Chelicerata</taxon>
        <taxon>Arachnida</taxon>
        <taxon>Acari</taxon>
        <taxon>Acariformes</taxon>
        <taxon>Sarcoptiformes</taxon>
        <taxon>Astigmata</taxon>
        <taxon>Glycyphagoidea</taxon>
        <taxon>Echimyopodidae</taxon>
        <taxon>Blomia</taxon>
    </lineage>
</organism>
<evidence type="ECO:0000313" key="2">
    <source>
        <dbReference type="EMBL" id="KAJ6221739.1"/>
    </source>
</evidence>
<feature type="compositionally biased region" description="Low complexity" evidence="1">
    <location>
        <begin position="294"/>
        <end position="313"/>
    </location>
</feature>
<dbReference type="AlphaFoldDB" id="A0A9Q0RPF0"/>
<dbReference type="Proteomes" id="UP001142055">
    <property type="component" value="Chromosome 1"/>
</dbReference>
<proteinExistence type="predicted"/>
<gene>
    <name evidence="2" type="ORF">RDWZM_000284</name>
</gene>
<reference evidence="2" key="1">
    <citation type="submission" date="2022-12" db="EMBL/GenBank/DDBJ databases">
        <title>Genome assemblies of Blomia tropicalis.</title>
        <authorList>
            <person name="Cui Y."/>
        </authorList>
    </citation>
    <scope>NUCLEOTIDE SEQUENCE</scope>
    <source>
        <tissue evidence="2">Adult mites</tissue>
    </source>
</reference>
<feature type="region of interest" description="Disordered" evidence="1">
    <location>
        <begin position="402"/>
        <end position="427"/>
    </location>
</feature>
<evidence type="ECO:0000313" key="3">
    <source>
        <dbReference type="Proteomes" id="UP001142055"/>
    </source>
</evidence>
<sequence>MTIRDYDQRHLNSSLNDYQQSKSKRIDRLKADKETFDNRLANIRRHLDQLFVELESLTSINEKLYQNRLAEIQLENNGKNQLVSSLSSSNESLSTMLTTISQNTNCQLVNNGNKTMEFDRMMVDDIDQLSHDEVNLFVDLLYQAAIKSFSNGDNGDYLQHFEQLHKQHSTPIIENKIITSNHVDSDAVNINTIPNDHQNGYSSSEQSFDSLPELDSFVDASEVVDEFYTKLTIDGENPNHDTCSEPSIYEDSLTVLNSTDEDDDGFREDNSLVGEIEVTIPEHCDHWNGNQLKVSHSSNSSSAVSSASVSPSAIEMKSQDDSLKSDSNDMDDDRYDYINLESTLSDISSTPTKTMLEKLEQLETKVTKPKMVPVKSYDETGKETFEHVILRPVRRAVTFATGRDLPPNMTSSGDTPENTSFTNRRNMWERRSLGRGYRFRT</sequence>
<evidence type="ECO:0000256" key="1">
    <source>
        <dbReference type="SAM" id="MobiDB-lite"/>
    </source>
</evidence>
<accession>A0A9Q0RPF0</accession>
<name>A0A9Q0RPF0_BLOTA</name>
<dbReference type="EMBL" id="JAPWDV010000001">
    <property type="protein sequence ID" value="KAJ6221739.1"/>
    <property type="molecule type" value="Genomic_DNA"/>
</dbReference>
<comment type="caution">
    <text evidence="2">The sequence shown here is derived from an EMBL/GenBank/DDBJ whole genome shotgun (WGS) entry which is preliminary data.</text>
</comment>
<protein>
    <submittedName>
        <fullName evidence="2">Uncharacterized protein</fullName>
    </submittedName>
</protein>
<feature type="compositionally biased region" description="Basic and acidic residues" evidence="1">
    <location>
        <begin position="317"/>
        <end position="327"/>
    </location>
</feature>
<feature type="compositionally biased region" description="Polar residues" evidence="1">
    <location>
        <begin position="408"/>
        <end position="425"/>
    </location>
</feature>
<keyword evidence="3" id="KW-1185">Reference proteome</keyword>
<feature type="region of interest" description="Disordered" evidence="1">
    <location>
        <begin position="290"/>
        <end position="330"/>
    </location>
</feature>